<dbReference type="Pfam" id="PF00501">
    <property type="entry name" value="AMP-binding"/>
    <property type="match status" value="1"/>
</dbReference>
<dbReference type="Gene3D" id="3.40.50.720">
    <property type="entry name" value="NAD(P)-binding Rossmann-like Domain"/>
    <property type="match status" value="1"/>
</dbReference>
<dbReference type="PROSITE" id="PS00455">
    <property type="entry name" value="AMP_BINDING"/>
    <property type="match status" value="1"/>
</dbReference>
<dbReference type="FunFam" id="3.40.50.12780:FF:000014">
    <property type="entry name" value="Nonribosomal peptide synthetase 1"/>
    <property type="match status" value="1"/>
</dbReference>
<keyword evidence="3" id="KW-0436">Ligase</keyword>
<dbReference type="InterPro" id="IPR000873">
    <property type="entry name" value="AMP-dep_synth/lig_dom"/>
</dbReference>
<accession>A0A1Z1CJD0</accession>
<reference evidence="7" key="2">
    <citation type="submission" date="2017-12" db="EMBL/GenBank/DDBJ databases">
        <title>Genome Sequencing Reveals a Rich Biosynthetic Potential.</title>
        <authorList>
            <person name="Bertrand R.L."/>
            <person name="Abdel-Hameed M.E."/>
            <person name="Sorensen J.L."/>
        </authorList>
    </citation>
    <scope>NUCLEOTIDE SEQUENCE</scope>
</reference>
<sequence length="1331" mass="146604">MDDAGDQPITGETYTSSMTSSTSSVMSLTGISSVSSLSSSNSLTPCNDQQDFPLSLFPCLDSRPGCNSSWQSTEVPFKDVDSLQSYCTRNEVSALAVFQTAWAFVLRCYLNNSSVCFIYSSSKRENGTDNALKSPSNRGFCQVDFKAGIFVSDILKRASVQCIGIPSRPLKSQLFIGEQSNSLENLSVNTSLVYREENQQDWSGVYEVEVYIVLSDKDLFVGINYLESTLSAVSALNVAHVFGLAINEILTKSHLPVDQVDLFTHRDLDQIQRWNLNLPPKVDACVHDLVLQHAESSPQSPALCSWDGNLTYQQLDEVSLRLAKYFLSAGIKAGTLVPICFRKSMYAVITMIAIHRAGGAFVPLDPSHPENRLKTIIEKANAKLLLSSPENSHLFQGLGNTIIEISSSMIESLQPQSEHNVPEIRPDNAAFVLFTSGSTGEPKGIVQEHASVCTSSLAHGRAMNVTSESRVFQYAAFTFDVSMMDIFTTLIYGGCVCIPSEEDRMGSFTSVMNNMQVNWALFTPSVASLITPEEVPTLQNLALGGEAVKQENIARWMGKVKLFNCYGPAECAACSIGEITQKETRPGNIGRQFGGGLNWVLDPENHNRILPVGAIGELAVEGPTLARCYLDDLAKTKAAFIKSPTWPRGARSSRPQRLYKTGDLVRQNSDGTFDFIGRKDHQLKVRGQRVELGEVELHLSKFPRVALSVAAMPQVGPYVNTLVALIQLHSGNEGTQMHTTDFDYVSNEHLSMIDFDKEKLSHFLRSKLPSYMVPTHFLVVNKLPLSVSGKIDRKIVGSWLASTTRIYESKATSNDHQEETLLAENVIAHEICFRILSIIAKPGTAFFNSLNGSNFSLSAVGLDSIQVISLTMFIRQRFGVKVRLDTLVSPKATVESVATLIENALAGRQDPTAEPQISFLETFREYKKKAFKDFAMTEGRVQNVLLTGATGFLGSRILYKLCLQDNVRRIVLHVRGQNTEHALHRVVKSAKSAGCWAEEFLGKLEAWIGDLAKPKLGLDSDQWRRLCGYGLPAERITAVIHNGAAVNWNASFPSLQAINVDSTVDLVRAASQSASLTDFVYVSGGQRLKISEDDDMEIAEEVARSNGYAQSKFLSELIVKNYAQEMAPHQQRISIIKPGYIIGTPEEGIANIDDFIWRLTASCVDIKGYNAMDADSWLFISDVDRVAAAVSECCSPTDLPQARTANVVKILDGMPVSRFWGILKHGLGYELHPLDCKSWVDRTYKRIEERGEGHQLWPLLQIVEEGQGRIGAPCDLQGMVAMDEPRIQAAVKKNVEYLSSIGFLPMPDGERMSCKDSIADGFTRTPNVAVA</sequence>
<dbReference type="Pfam" id="PF00550">
    <property type="entry name" value="PP-binding"/>
    <property type="match status" value="1"/>
</dbReference>
<protein>
    <submittedName>
        <fullName evidence="7">Putative NRPS</fullName>
    </submittedName>
    <submittedName>
        <fullName evidence="6">Putative non-ribosomal peptide synthetase</fullName>
    </submittedName>
</protein>
<reference evidence="6" key="1">
    <citation type="submission" date="2016-05" db="EMBL/GenBank/DDBJ databases">
        <title>Lichen genome sequencing reveals its rich biosynthetic potential.</title>
        <authorList>
            <person name="Bertrand R.L."/>
            <person name="Abdel-Hameed M."/>
            <person name="Sorensen J.L."/>
        </authorList>
    </citation>
    <scope>NUCLEOTIDE SEQUENCE</scope>
</reference>
<evidence type="ECO:0000313" key="6">
    <source>
        <dbReference type="EMBL" id="ANM86649.1"/>
    </source>
</evidence>
<evidence type="ECO:0000259" key="5">
    <source>
        <dbReference type="PROSITE" id="PS50075"/>
    </source>
</evidence>
<dbReference type="SUPFAM" id="SSF51735">
    <property type="entry name" value="NAD(P)-binding Rossmann-fold domains"/>
    <property type="match status" value="1"/>
</dbReference>
<dbReference type="InterPro" id="IPR010071">
    <property type="entry name" value="AA_adenyl_dom"/>
</dbReference>
<dbReference type="SUPFAM" id="SSF47336">
    <property type="entry name" value="ACP-like"/>
    <property type="match status" value="1"/>
</dbReference>
<dbReference type="SUPFAM" id="SSF52777">
    <property type="entry name" value="CoA-dependent acyltransferases"/>
    <property type="match status" value="1"/>
</dbReference>
<dbReference type="SUPFAM" id="SSF56801">
    <property type="entry name" value="Acetyl-CoA synthetase-like"/>
    <property type="match status" value="1"/>
</dbReference>
<evidence type="ECO:0000313" key="7">
    <source>
        <dbReference type="EMBL" id="AUW30839.1"/>
    </source>
</evidence>
<dbReference type="InterPro" id="IPR009081">
    <property type="entry name" value="PP-bd_ACP"/>
</dbReference>
<feature type="region of interest" description="Disordered" evidence="4">
    <location>
        <begin position="1"/>
        <end position="20"/>
    </location>
</feature>
<keyword evidence="1" id="KW-0596">Phosphopantetheine</keyword>
<dbReference type="PANTHER" id="PTHR44845:SF4">
    <property type="entry name" value="NONRIBOSOMAL PEPTIDE SYNTHASE INPA"/>
    <property type="match status" value="1"/>
</dbReference>
<evidence type="ECO:0000256" key="1">
    <source>
        <dbReference type="ARBA" id="ARBA00022450"/>
    </source>
</evidence>
<dbReference type="InterPro" id="IPR042099">
    <property type="entry name" value="ANL_N_sf"/>
</dbReference>
<dbReference type="PROSITE" id="PS50075">
    <property type="entry name" value="CARRIER"/>
    <property type="match status" value="1"/>
</dbReference>
<dbReference type="EMBL" id="MG777478">
    <property type="protein sequence ID" value="AUW30839.1"/>
    <property type="molecule type" value="Genomic_DNA"/>
</dbReference>
<dbReference type="Gene3D" id="3.40.50.12780">
    <property type="entry name" value="N-terminal domain of ligase-like"/>
    <property type="match status" value="1"/>
</dbReference>
<proteinExistence type="predicted"/>
<dbReference type="InterPro" id="IPR020845">
    <property type="entry name" value="AMP-binding_CS"/>
</dbReference>
<dbReference type="Gene3D" id="3.30.559.30">
    <property type="entry name" value="Nonribosomal peptide synthetase, condensation domain"/>
    <property type="match status" value="1"/>
</dbReference>
<dbReference type="InterPro" id="IPR036736">
    <property type="entry name" value="ACP-like_sf"/>
</dbReference>
<dbReference type="InterPro" id="IPR010080">
    <property type="entry name" value="Thioester_reductase-like_dom"/>
</dbReference>
<gene>
    <name evidence="6" type="primary">nrps-9</name>
</gene>
<name>A0A1Z1CJD0_CLAUC</name>
<dbReference type="CDD" id="cd05918">
    <property type="entry name" value="A_NRPS_SidN3_like"/>
    <property type="match status" value="1"/>
</dbReference>
<dbReference type="EMBL" id="KX264287">
    <property type="protein sequence ID" value="ANM86649.1"/>
    <property type="molecule type" value="Genomic_DNA"/>
</dbReference>
<dbReference type="PANTHER" id="PTHR44845">
    <property type="entry name" value="CARRIER DOMAIN-CONTAINING PROTEIN"/>
    <property type="match status" value="1"/>
</dbReference>
<keyword evidence="2" id="KW-0597">Phosphoprotein</keyword>
<dbReference type="Gene3D" id="1.10.1200.10">
    <property type="entry name" value="ACP-like"/>
    <property type="match status" value="1"/>
</dbReference>
<dbReference type="NCBIfam" id="TIGR01746">
    <property type="entry name" value="Thioester-redct"/>
    <property type="match status" value="1"/>
</dbReference>
<organism evidence="6">
    <name type="scientific">Cladonia uncialis subsp. uncialis</name>
    <dbReference type="NCBI Taxonomy" id="180999"/>
    <lineage>
        <taxon>Eukaryota</taxon>
        <taxon>Fungi</taxon>
        <taxon>Dikarya</taxon>
        <taxon>Ascomycota</taxon>
        <taxon>Pezizomycotina</taxon>
        <taxon>Lecanoromycetes</taxon>
        <taxon>OSLEUM clade</taxon>
        <taxon>Lecanoromycetidae</taxon>
        <taxon>Lecanorales</taxon>
        <taxon>Lecanorineae</taxon>
        <taxon>Cladoniaceae</taxon>
        <taxon>Cladonia</taxon>
    </lineage>
</organism>
<feature type="domain" description="Carrier" evidence="5">
    <location>
        <begin position="818"/>
        <end position="905"/>
    </location>
</feature>
<evidence type="ECO:0000256" key="4">
    <source>
        <dbReference type="SAM" id="MobiDB-lite"/>
    </source>
</evidence>
<dbReference type="Pfam" id="PF07993">
    <property type="entry name" value="NAD_binding_4"/>
    <property type="match status" value="1"/>
</dbReference>
<evidence type="ECO:0000256" key="2">
    <source>
        <dbReference type="ARBA" id="ARBA00022553"/>
    </source>
</evidence>
<dbReference type="InterPro" id="IPR036291">
    <property type="entry name" value="NAD(P)-bd_dom_sf"/>
</dbReference>
<dbReference type="NCBIfam" id="TIGR01733">
    <property type="entry name" value="AA-adenyl-dom"/>
    <property type="match status" value="1"/>
</dbReference>
<dbReference type="InterPro" id="IPR045851">
    <property type="entry name" value="AMP-bd_C_sf"/>
</dbReference>
<evidence type="ECO:0000256" key="3">
    <source>
        <dbReference type="ARBA" id="ARBA00022598"/>
    </source>
</evidence>
<dbReference type="Gene3D" id="3.30.300.30">
    <property type="match status" value="1"/>
</dbReference>
<dbReference type="InterPro" id="IPR013120">
    <property type="entry name" value="FAR_NAD-bd"/>
</dbReference>
<dbReference type="FunFam" id="3.40.50.980:FF:000001">
    <property type="entry name" value="Non-ribosomal peptide synthetase"/>
    <property type="match status" value="1"/>
</dbReference>
<dbReference type="GO" id="GO:0016874">
    <property type="term" value="F:ligase activity"/>
    <property type="evidence" value="ECO:0007669"/>
    <property type="project" value="UniProtKB-KW"/>
</dbReference>